<organism evidence="6 7">
    <name type="scientific">Pseudocohnilembus persalinus</name>
    <name type="common">Ciliate</name>
    <dbReference type="NCBI Taxonomy" id="266149"/>
    <lineage>
        <taxon>Eukaryota</taxon>
        <taxon>Sar</taxon>
        <taxon>Alveolata</taxon>
        <taxon>Ciliophora</taxon>
        <taxon>Intramacronucleata</taxon>
        <taxon>Oligohymenophorea</taxon>
        <taxon>Scuticociliatia</taxon>
        <taxon>Philasterida</taxon>
        <taxon>Pseudocohnilembidae</taxon>
        <taxon>Pseudocohnilembus</taxon>
    </lineage>
</organism>
<dbReference type="GO" id="GO:0001682">
    <property type="term" value="P:tRNA 5'-leader removal"/>
    <property type="evidence" value="ECO:0007669"/>
    <property type="project" value="InterPro"/>
</dbReference>
<evidence type="ECO:0000256" key="1">
    <source>
        <dbReference type="ARBA" id="ARBA00004123"/>
    </source>
</evidence>
<comment type="similarity">
    <text evidence="2 5">Belongs to the eukaryotic/archaeal RNase P protein component 2 family.</text>
</comment>
<dbReference type="GO" id="GO:0030681">
    <property type="term" value="C:multimeric ribonuclease P complex"/>
    <property type="evidence" value="ECO:0007669"/>
    <property type="project" value="TreeGrafter"/>
</dbReference>
<dbReference type="EMBL" id="LDAU01000205">
    <property type="protein sequence ID" value="KRW99695.1"/>
    <property type="molecule type" value="Genomic_DNA"/>
</dbReference>
<dbReference type="Gene3D" id="3.30.70.3250">
    <property type="entry name" value="Ribonuclease P, Pop5 subunit"/>
    <property type="match status" value="1"/>
</dbReference>
<dbReference type="OMA" id="MQNYLDK"/>
<name>A0A0V0QC43_PSEPJ</name>
<dbReference type="PIRSF" id="PIRSF023803">
    <property type="entry name" value="Ribonuclease_P_prd"/>
    <property type="match status" value="1"/>
</dbReference>
<dbReference type="PANTHER" id="PTHR15441:SF2">
    <property type="entry name" value="RIBONUCLEASE P_MRP PROTEIN SUBUNIT POP5"/>
    <property type="match status" value="1"/>
</dbReference>
<sequence>MVRFKQRYLLCEIQYENELRNDQQELSAKQLKNTILESIHQNYGELGVVKAGNLQIKYWNTLTNIFLVRIARDYRDMLWTSLIFLNNFNGNPCKIKTLHCSATIKKCEIKAQRYLSMWIHGILKNEQILDDIKQILKSKYKIMQQELKKLDDIM</sequence>
<dbReference type="InterPro" id="IPR038085">
    <property type="entry name" value="Rnp2-like_sf"/>
</dbReference>
<protein>
    <recommendedName>
        <fullName evidence="5">Ribonuclease P/MRP protein subunit POP5</fullName>
    </recommendedName>
</protein>
<keyword evidence="7" id="KW-1185">Reference proteome</keyword>
<proteinExistence type="inferred from homology"/>
<dbReference type="GO" id="GO:0005730">
    <property type="term" value="C:nucleolus"/>
    <property type="evidence" value="ECO:0007669"/>
    <property type="project" value="TreeGrafter"/>
</dbReference>
<dbReference type="PANTHER" id="PTHR15441">
    <property type="entry name" value="RIBONUCLEASE P PROTEIN SUBUNIT P14"/>
    <property type="match status" value="1"/>
</dbReference>
<dbReference type="SUPFAM" id="SSF160350">
    <property type="entry name" value="Rnp2-like"/>
    <property type="match status" value="1"/>
</dbReference>
<dbReference type="InterPro" id="IPR016819">
    <property type="entry name" value="RNase_P/MRP_POP5"/>
</dbReference>
<dbReference type="Proteomes" id="UP000054937">
    <property type="component" value="Unassembled WGS sequence"/>
</dbReference>
<comment type="caution">
    <text evidence="6">The sequence shown here is derived from an EMBL/GenBank/DDBJ whole genome shotgun (WGS) entry which is preliminary data.</text>
</comment>
<evidence type="ECO:0000256" key="4">
    <source>
        <dbReference type="ARBA" id="ARBA00023242"/>
    </source>
</evidence>
<evidence type="ECO:0000313" key="6">
    <source>
        <dbReference type="EMBL" id="KRW99695.1"/>
    </source>
</evidence>
<comment type="subcellular location">
    <subcellularLocation>
        <location evidence="1">Nucleus</location>
    </subcellularLocation>
</comment>
<dbReference type="InParanoid" id="A0A0V0QC43"/>
<reference evidence="6 7" key="1">
    <citation type="journal article" date="2015" name="Sci. Rep.">
        <title>Genome of the facultative scuticociliatosis pathogen Pseudocohnilembus persalinus provides insight into its virulence through horizontal gene transfer.</title>
        <authorList>
            <person name="Xiong J."/>
            <person name="Wang G."/>
            <person name="Cheng J."/>
            <person name="Tian M."/>
            <person name="Pan X."/>
            <person name="Warren A."/>
            <person name="Jiang C."/>
            <person name="Yuan D."/>
            <person name="Miao W."/>
        </authorList>
    </citation>
    <scope>NUCLEOTIDE SEQUENCE [LARGE SCALE GENOMIC DNA]</scope>
    <source>
        <strain evidence="6">36N120E</strain>
    </source>
</reference>
<dbReference type="GO" id="GO:0033204">
    <property type="term" value="F:ribonuclease P RNA binding"/>
    <property type="evidence" value="ECO:0007669"/>
    <property type="project" value="InterPro"/>
</dbReference>
<evidence type="ECO:0000256" key="3">
    <source>
        <dbReference type="ARBA" id="ARBA00022694"/>
    </source>
</evidence>
<evidence type="ECO:0000256" key="2">
    <source>
        <dbReference type="ARBA" id="ARBA00010800"/>
    </source>
</evidence>
<accession>A0A0V0QC43</accession>
<evidence type="ECO:0000256" key="5">
    <source>
        <dbReference type="PIRNR" id="PIRNR023803"/>
    </source>
</evidence>
<dbReference type="AlphaFoldDB" id="A0A0V0QC43"/>
<keyword evidence="4" id="KW-0539">Nucleus</keyword>
<dbReference type="OrthoDB" id="24745at2759"/>
<keyword evidence="3 5" id="KW-0819">tRNA processing</keyword>
<comment type="function">
    <text evidence="5">Component of ribonuclease P, a protein complex that generates mature tRNA molecules by cleaving their 5'-ends.</text>
</comment>
<gene>
    <name evidence="6" type="ORF">PPERSA_03496</name>
</gene>
<dbReference type="InterPro" id="IPR002759">
    <property type="entry name" value="Pop5/Rpp14/Rnp2-like"/>
</dbReference>
<dbReference type="Pfam" id="PF01900">
    <property type="entry name" value="RNase_P_Rpp14"/>
    <property type="match status" value="1"/>
</dbReference>
<evidence type="ECO:0000313" key="7">
    <source>
        <dbReference type="Proteomes" id="UP000054937"/>
    </source>
</evidence>